<evidence type="ECO:0000313" key="3">
    <source>
        <dbReference type="Proteomes" id="UP001597221"/>
    </source>
</evidence>
<keyword evidence="3" id="KW-1185">Reference proteome</keyword>
<feature type="transmembrane region" description="Helical" evidence="1">
    <location>
        <begin position="114"/>
        <end position="134"/>
    </location>
</feature>
<feature type="transmembrane region" description="Helical" evidence="1">
    <location>
        <begin position="7"/>
        <end position="30"/>
    </location>
</feature>
<organism evidence="2 3">
    <name type="scientific">Oceanobacillus luteolus</name>
    <dbReference type="NCBI Taxonomy" id="1274358"/>
    <lineage>
        <taxon>Bacteria</taxon>
        <taxon>Bacillati</taxon>
        <taxon>Bacillota</taxon>
        <taxon>Bacilli</taxon>
        <taxon>Bacillales</taxon>
        <taxon>Bacillaceae</taxon>
        <taxon>Oceanobacillus</taxon>
    </lineage>
</organism>
<dbReference type="EMBL" id="JBHUDE010000015">
    <property type="protein sequence ID" value="MFD1606816.1"/>
    <property type="molecule type" value="Genomic_DNA"/>
</dbReference>
<accession>A0ABW4HNC6</accession>
<keyword evidence="1" id="KW-0812">Transmembrane</keyword>
<sequence length="140" mass="16098">MVGRFELRFLLMIASSFIAPFVLFFFFYLYNVTSRLMEGYNLHFTTDPALSVLLYMLAILFFVFIGIPISLIIERMNKGTRWINYSLAGIFIGLIISIFNGIEGFDVSLVSYLPWAYAGFSFYIVLVALEKLTLKLRNGE</sequence>
<proteinExistence type="predicted"/>
<feature type="transmembrane region" description="Helical" evidence="1">
    <location>
        <begin position="82"/>
        <end position="102"/>
    </location>
</feature>
<dbReference type="Proteomes" id="UP001597221">
    <property type="component" value="Unassembled WGS sequence"/>
</dbReference>
<name>A0ABW4HNC6_9BACI</name>
<protein>
    <submittedName>
        <fullName evidence="2">Uncharacterized protein</fullName>
    </submittedName>
</protein>
<evidence type="ECO:0000313" key="2">
    <source>
        <dbReference type="EMBL" id="MFD1606816.1"/>
    </source>
</evidence>
<evidence type="ECO:0000256" key="1">
    <source>
        <dbReference type="SAM" id="Phobius"/>
    </source>
</evidence>
<dbReference type="RefSeq" id="WP_379596140.1">
    <property type="nucleotide sequence ID" value="NZ_JBHUDE010000015.1"/>
</dbReference>
<reference evidence="3" key="1">
    <citation type="journal article" date="2019" name="Int. J. Syst. Evol. Microbiol.">
        <title>The Global Catalogue of Microorganisms (GCM) 10K type strain sequencing project: providing services to taxonomists for standard genome sequencing and annotation.</title>
        <authorList>
            <consortium name="The Broad Institute Genomics Platform"/>
            <consortium name="The Broad Institute Genome Sequencing Center for Infectious Disease"/>
            <person name="Wu L."/>
            <person name="Ma J."/>
        </authorList>
    </citation>
    <scope>NUCLEOTIDE SEQUENCE [LARGE SCALE GENOMIC DNA]</scope>
    <source>
        <strain evidence="3">CGMCC 1.12376</strain>
    </source>
</reference>
<keyword evidence="1" id="KW-0472">Membrane</keyword>
<gene>
    <name evidence="2" type="ORF">ACFSBH_04030</name>
</gene>
<comment type="caution">
    <text evidence="2">The sequence shown here is derived from an EMBL/GenBank/DDBJ whole genome shotgun (WGS) entry which is preliminary data.</text>
</comment>
<feature type="transmembrane region" description="Helical" evidence="1">
    <location>
        <begin position="50"/>
        <end position="73"/>
    </location>
</feature>
<keyword evidence="1" id="KW-1133">Transmembrane helix</keyword>